<dbReference type="Gene3D" id="1.10.10.410">
    <property type="match status" value="1"/>
</dbReference>
<evidence type="ECO:0000313" key="1">
    <source>
        <dbReference type="EMBL" id="VAW53865.1"/>
    </source>
</evidence>
<sequence>MNQQTLKQQLTDDMKASMKGGKKKRLGVIRLVLAAIKQIEVDERIELDNARVLAVLDKMVKQRRESISQFKDAGRDDLWEQEEFEVAILQDFLPEALSDTEIDQLIAKAVSDTGASSIKDMGKVMGILKPQMQGRADMGAVSGKIKAQLNA</sequence>
<reference evidence="1" key="1">
    <citation type="submission" date="2018-06" db="EMBL/GenBank/DDBJ databases">
        <authorList>
            <person name="Zhirakovskaya E."/>
        </authorList>
    </citation>
    <scope>NUCLEOTIDE SEQUENCE</scope>
</reference>
<dbReference type="Pfam" id="PF09424">
    <property type="entry name" value="YqeY"/>
    <property type="match status" value="1"/>
</dbReference>
<dbReference type="AlphaFoldDB" id="A0A3B0WDD4"/>
<gene>
    <name evidence="1" type="ORF">MNBD_GAMMA07-1957</name>
</gene>
<dbReference type="GO" id="GO:0016884">
    <property type="term" value="F:carbon-nitrogen ligase activity, with glutamine as amido-N-donor"/>
    <property type="evidence" value="ECO:0007669"/>
    <property type="project" value="InterPro"/>
</dbReference>
<protein>
    <submittedName>
        <fullName evidence="1">Transamidase GatB domain protein</fullName>
    </submittedName>
</protein>
<dbReference type="EMBL" id="UOFF01000046">
    <property type="protein sequence ID" value="VAW53865.1"/>
    <property type="molecule type" value="Genomic_DNA"/>
</dbReference>
<dbReference type="InterPro" id="IPR003789">
    <property type="entry name" value="Asn/Gln_tRNA_amidoTrase-B-like"/>
</dbReference>
<dbReference type="PANTHER" id="PTHR28055">
    <property type="entry name" value="ALTERED INHERITANCE OF MITOCHONDRIA PROTEIN 41, MITOCHONDRIAL"/>
    <property type="match status" value="1"/>
</dbReference>
<organism evidence="1">
    <name type="scientific">hydrothermal vent metagenome</name>
    <dbReference type="NCBI Taxonomy" id="652676"/>
    <lineage>
        <taxon>unclassified sequences</taxon>
        <taxon>metagenomes</taxon>
        <taxon>ecological metagenomes</taxon>
    </lineage>
</organism>
<dbReference type="InterPro" id="IPR042184">
    <property type="entry name" value="YqeY/Aim41_N"/>
</dbReference>
<dbReference type="Gene3D" id="1.10.1510.10">
    <property type="entry name" value="Uncharacterised protein YqeY/AIM41 PF09424, N-terminal domain"/>
    <property type="match status" value="1"/>
</dbReference>
<dbReference type="PANTHER" id="PTHR28055:SF1">
    <property type="entry name" value="ALTERED INHERITANCE OF MITOCHONDRIA PROTEIN 41, MITOCHONDRIAL"/>
    <property type="match status" value="1"/>
</dbReference>
<dbReference type="InterPro" id="IPR023168">
    <property type="entry name" value="GatB_Yqey_C_2"/>
</dbReference>
<accession>A0A3B0WDD4</accession>
<proteinExistence type="predicted"/>
<dbReference type="InterPro" id="IPR019004">
    <property type="entry name" value="YqeY/Aim41"/>
</dbReference>
<dbReference type="SUPFAM" id="SSF89095">
    <property type="entry name" value="GatB/YqeY motif"/>
    <property type="match status" value="1"/>
</dbReference>
<name>A0A3B0WDD4_9ZZZZ</name>